<keyword evidence="9" id="KW-1133">Transmembrane helix</keyword>
<feature type="domain" description="External alternative NADH-ubiquinone oxidoreductase-like C-terminal" evidence="11">
    <location>
        <begin position="379"/>
        <end position="432"/>
    </location>
</feature>
<dbReference type="Pfam" id="PF07992">
    <property type="entry name" value="Pyr_redox_2"/>
    <property type="match status" value="1"/>
</dbReference>
<keyword evidence="7" id="KW-0520">NAD</keyword>
<dbReference type="EMBL" id="JAGQHS010000027">
    <property type="protein sequence ID" value="MCA9755598.1"/>
    <property type="molecule type" value="Genomic_DNA"/>
</dbReference>
<dbReference type="SUPFAM" id="SSF51905">
    <property type="entry name" value="FAD/NAD(P)-binding domain"/>
    <property type="match status" value="1"/>
</dbReference>
<keyword evidence="4" id="KW-0274">FAD</keyword>
<evidence type="ECO:0000256" key="9">
    <source>
        <dbReference type="SAM" id="Phobius"/>
    </source>
</evidence>
<feature type="domain" description="FAD/NAD(P)-binding" evidence="10">
    <location>
        <begin position="9"/>
        <end position="355"/>
    </location>
</feature>
<dbReference type="Pfam" id="PF22366">
    <property type="entry name" value="NDH2_C"/>
    <property type="match status" value="1"/>
</dbReference>
<evidence type="ECO:0000256" key="7">
    <source>
        <dbReference type="ARBA" id="ARBA00023027"/>
    </source>
</evidence>
<accession>A0A956NCX9</accession>
<dbReference type="EC" id="1.6.5.9" evidence="2"/>
<dbReference type="PANTHER" id="PTHR43706:SF47">
    <property type="entry name" value="EXTERNAL NADH-UBIQUINONE OXIDOREDUCTASE 1, MITOCHONDRIAL-RELATED"/>
    <property type="match status" value="1"/>
</dbReference>
<comment type="similarity">
    <text evidence="1">Belongs to the NADH dehydrogenase family.</text>
</comment>
<evidence type="ECO:0000256" key="2">
    <source>
        <dbReference type="ARBA" id="ARBA00012637"/>
    </source>
</evidence>
<keyword evidence="3" id="KW-0285">Flavoprotein</keyword>
<keyword evidence="9" id="KW-0812">Transmembrane</keyword>
<protein>
    <recommendedName>
        <fullName evidence="2">NADH:ubiquinone reductase (non-electrogenic)</fullName>
        <ecNumber evidence="2">1.6.5.9</ecNumber>
    </recommendedName>
</protein>
<sequence length="453" mass="48890">MDRKDTMHRVVIVGAGFGGLAAAKQLRRTPVDIRIVDRRNFHLFQPLLYQVATAALNPSDIAYPIRSIFRKQSNVTQVLMGDVASVDPERRIVRLADNVESRTVESSTVESRTVESRTVESRTVESRTVDVGSSLEYDSLIIATGATHSYLGHDEWELHAPGLKTVEDALEIRGRVLSAFEEAEARPERASSLLTFVVVGAGPTGVELAGALVEIAVHALAHEFDRIEPASARVVLIEGAPHVLPAYPEKLSESARRQLEGLGVDVRTGSLVSQIDEQGVTLDSGERIEAATVLWGAGVTASPLAKALGAPLDRAGRVVVAPDLSLPDHPNVFVVGDLASIPGVPGVAPAAMQQGRHAARQIGRDIAGLPRTDFVYRDKGSLATIGRARAVADIGSARFSGLPAWLAWMAIHIFFLIGFRNRLLVLFSWAWSYVTFHRGARIITNRGPGPDVD</sequence>
<dbReference type="PRINTS" id="PR00411">
    <property type="entry name" value="PNDRDTASEI"/>
</dbReference>
<keyword evidence="9" id="KW-0472">Membrane</keyword>
<evidence type="ECO:0000256" key="3">
    <source>
        <dbReference type="ARBA" id="ARBA00022630"/>
    </source>
</evidence>
<evidence type="ECO:0000259" key="11">
    <source>
        <dbReference type="Pfam" id="PF22366"/>
    </source>
</evidence>
<feature type="transmembrane region" description="Helical" evidence="9">
    <location>
        <begin position="402"/>
        <end position="419"/>
    </location>
</feature>
<organism evidence="12 13">
    <name type="scientific">Eiseniibacteriota bacterium</name>
    <dbReference type="NCBI Taxonomy" id="2212470"/>
    <lineage>
        <taxon>Bacteria</taxon>
        <taxon>Candidatus Eiseniibacteriota</taxon>
    </lineage>
</organism>
<gene>
    <name evidence="12" type="ORF">KDA27_07335</name>
</gene>
<evidence type="ECO:0000256" key="6">
    <source>
        <dbReference type="ARBA" id="ARBA00023002"/>
    </source>
</evidence>
<name>A0A956NCX9_UNCEI</name>
<evidence type="ECO:0000313" key="12">
    <source>
        <dbReference type="EMBL" id="MCA9755598.1"/>
    </source>
</evidence>
<comment type="catalytic activity">
    <reaction evidence="8">
        <text>a quinone + NADH + H(+) = a quinol + NAD(+)</text>
        <dbReference type="Rhea" id="RHEA:46160"/>
        <dbReference type="ChEBI" id="CHEBI:15378"/>
        <dbReference type="ChEBI" id="CHEBI:24646"/>
        <dbReference type="ChEBI" id="CHEBI:57540"/>
        <dbReference type="ChEBI" id="CHEBI:57945"/>
        <dbReference type="ChEBI" id="CHEBI:132124"/>
        <dbReference type="EC" id="1.6.5.9"/>
    </reaction>
</comment>
<dbReference type="InterPro" id="IPR023753">
    <property type="entry name" value="FAD/NAD-binding_dom"/>
</dbReference>
<keyword evidence="5" id="KW-0809">Transit peptide</keyword>
<evidence type="ECO:0000256" key="1">
    <source>
        <dbReference type="ARBA" id="ARBA00005272"/>
    </source>
</evidence>
<dbReference type="Proteomes" id="UP000739538">
    <property type="component" value="Unassembled WGS sequence"/>
</dbReference>
<reference evidence="12" key="1">
    <citation type="submission" date="2020-04" db="EMBL/GenBank/DDBJ databases">
        <authorList>
            <person name="Zhang T."/>
        </authorList>
    </citation>
    <scope>NUCLEOTIDE SEQUENCE</scope>
    <source>
        <strain evidence="12">HKST-UBA02</strain>
    </source>
</reference>
<dbReference type="PANTHER" id="PTHR43706">
    <property type="entry name" value="NADH DEHYDROGENASE"/>
    <property type="match status" value="1"/>
</dbReference>
<evidence type="ECO:0000256" key="5">
    <source>
        <dbReference type="ARBA" id="ARBA00022946"/>
    </source>
</evidence>
<comment type="caution">
    <text evidence="12">The sequence shown here is derived from an EMBL/GenBank/DDBJ whole genome shotgun (WGS) entry which is preliminary data.</text>
</comment>
<evidence type="ECO:0000256" key="4">
    <source>
        <dbReference type="ARBA" id="ARBA00022827"/>
    </source>
</evidence>
<reference evidence="12" key="2">
    <citation type="journal article" date="2021" name="Microbiome">
        <title>Successional dynamics and alternative stable states in a saline activated sludge microbial community over 9 years.</title>
        <authorList>
            <person name="Wang Y."/>
            <person name="Ye J."/>
            <person name="Ju F."/>
            <person name="Liu L."/>
            <person name="Boyd J.A."/>
            <person name="Deng Y."/>
            <person name="Parks D.H."/>
            <person name="Jiang X."/>
            <person name="Yin X."/>
            <person name="Woodcroft B.J."/>
            <person name="Tyson G.W."/>
            <person name="Hugenholtz P."/>
            <person name="Polz M.F."/>
            <person name="Zhang T."/>
        </authorList>
    </citation>
    <scope>NUCLEOTIDE SEQUENCE</scope>
    <source>
        <strain evidence="12">HKST-UBA02</strain>
    </source>
</reference>
<dbReference type="GO" id="GO:0050136">
    <property type="term" value="F:NADH dehydrogenase (quinone) (non-electrogenic) activity"/>
    <property type="evidence" value="ECO:0007669"/>
    <property type="project" value="UniProtKB-EC"/>
</dbReference>
<dbReference type="PRINTS" id="PR00368">
    <property type="entry name" value="FADPNR"/>
</dbReference>
<keyword evidence="6" id="KW-0560">Oxidoreductase</keyword>
<proteinExistence type="inferred from homology"/>
<dbReference type="AlphaFoldDB" id="A0A956NCX9"/>
<dbReference type="InterPro" id="IPR036188">
    <property type="entry name" value="FAD/NAD-bd_sf"/>
</dbReference>
<evidence type="ECO:0000256" key="8">
    <source>
        <dbReference type="ARBA" id="ARBA00047599"/>
    </source>
</evidence>
<dbReference type="InterPro" id="IPR054585">
    <property type="entry name" value="NDH2-like_C"/>
</dbReference>
<dbReference type="Gene3D" id="3.50.50.100">
    <property type="match status" value="1"/>
</dbReference>
<evidence type="ECO:0000313" key="13">
    <source>
        <dbReference type="Proteomes" id="UP000739538"/>
    </source>
</evidence>
<evidence type="ECO:0000259" key="10">
    <source>
        <dbReference type="Pfam" id="PF07992"/>
    </source>
</evidence>
<dbReference type="InterPro" id="IPR045024">
    <property type="entry name" value="NDH-2"/>
</dbReference>